<feature type="compositionally biased region" description="Basic and acidic residues" evidence="3">
    <location>
        <begin position="677"/>
        <end position="691"/>
    </location>
</feature>
<dbReference type="InterPro" id="IPR011990">
    <property type="entry name" value="TPR-like_helical_dom_sf"/>
</dbReference>
<dbReference type="AlphaFoldDB" id="A0A3B4CG37"/>
<feature type="domain" description="PROP1-like PPR" evidence="5">
    <location>
        <begin position="156"/>
        <end position="318"/>
    </location>
</feature>
<keyword evidence="4" id="KW-0732">Signal</keyword>
<proteinExistence type="predicted"/>
<dbReference type="GO" id="GO:0005759">
    <property type="term" value="C:mitochondrial matrix"/>
    <property type="evidence" value="ECO:0007669"/>
    <property type="project" value="TreeGrafter"/>
</dbReference>
<evidence type="ECO:0000256" key="4">
    <source>
        <dbReference type="SAM" id="SignalP"/>
    </source>
</evidence>
<reference evidence="6" key="3">
    <citation type="submission" date="2025-09" db="UniProtKB">
        <authorList>
            <consortium name="Ensembl"/>
        </authorList>
    </citation>
    <scope>IDENTIFICATION</scope>
</reference>
<feature type="compositionally biased region" description="Basic and acidic residues" evidence="3">
    <location>
        <begin position="400"/>
        <end position="413"/>
    </location>
</feature>
<feature type="region of interest" description="Disordered" evidence="3">
    <location>
        <begin position="374"/>
        <end position="448"/>
    </location>
</feature>
<dbReference type="Pfam" id="PF13812">
    <property type="entry name" value="PPR_3"/>
    <property type="match status" value="1"/>
</dbReference>
<dbReference type="CTD" id="26024"/>
<protein>
    <recommendedName>
        <fullName evidence="5">PROP1-like PPR domain-containing protein</fullName>
    </recommendedName>
</protein>
<feature type="compositionally biased region" description="Basic and acidic residues" evidence="3">
    <location>
        <begin position="348"/>
        <end position="359"/>
    </location>
</feature>
<keyword evidence="7" id="KW-1185">Reference proteome</keyword>
<feature type="chain" id="PRO_5043915732" description="PROP1-like PPR domain-containing protein" evidence="4">
    <location>
        <begin position="19"/>
        <end position="712"/>
    </location>
</feature>
<reference evidence="6" key="2">
    <citation type="submission" date="2025-08" db="UniProtKB">
        <authorList>
            <consortium name="Ensembl"/>
        </authorList>
    </citation>
    <scope>IDENTIFICATION</scope>
</reference>
<feature type="region of interest" description="Disordered" evidence="3">
    <location>
        <begin position="84"/>
        <end position="103"/>
    </location>
</feature>
<dbReference type="PANTHER" id="PTHR24014:SF6">
    <property type="entry name" value="PENTATRICOPEPTIDE REPEAT-CONTAINING PROTEIN 1, MITOCHONDRIAL"/>
    <property type="match status" value="1"/>
</dbReference>
<dbReference type="GO" id="GO:0042780">
    <property type="term" value="P:tRNA 3'-end processing"/>
    <property type="evidence" value="ECO:0007669"/>
    <property type="project" value="TreeGrafter"/>
</dbReference>
<dbReference type="Ensembl" id="ENSPNAT00000035314.2">
    <property type="protein sequence ID" value="ENSPNAP00000009419.2"/>
    <property type="gene ID" value="ENSPNAG00000014931.2"/>
</dbReference>
<dbReference type="FunFam" id="1.25.40.10:FF:001102">
    <property type="entry name" value="Pentatricopeptide repeat domain 1"/>
    <property type="match status" value="1"/>
</dbReference>
<feature type="compositionally biased region" description="Low complexity" evidence="3">
    <location>
        <begin position="697"/>
        <end position="712"/>
    </location>
</feature>
<dbReference type="GeneID" id="108439077"/>
<evidence type="ECO:0000313" key="7">
    <source>
        <dbReference type="Proteomes" id="UP001501920"/>
    </source>
</evidence>
<dbReference type="GO" id="GO:0000049">
    <property type="term" value="F:tRNA binding"/>
    <property type="evidence" value="ECO:0007669"/>
    <property type="project" value="TreeGrafter"/>
</dbReference>
<dbReference type="InterPro" id="IPR033443">
    <property type="entry name" value="PROP1-like_PPR_dom"/>
</dbReference>
<sequence length="712" mass="79029">MLRCALLRAALLCGPTGAALRVSGSSGSPPLLLSASSASPPLLLHRQLCTSTPSPAAPTQEEERFGGYCSDFSSRTSFRRACPEQQELSYQRTGEEEEEEEEKKKIRGFRTRTGRRNTAYWYFLQCKRLIRENRLAEALQLFEGDMLKGERLQPEEFNYSVLIGGCGRAGYVKKAFQLYNNMKKQGLDPSDASYTALFNACAQSPWKQSGLEQALKLRQELRRKNVPLNAITHHALLKTVALSGDLKACFQVLRDMLQSGQAITQETFQYLLMCCVEDKQQGFRLALQVWHQMFSAGIKPDQQNYNILLRAARDCGIGDPAMASALLLRGREESGPKVTAQRRQQRSKVREGTPHSKPLDVDAFESHLLALPADASAPDTHPSGLSQSRDTTLDLSQVESLRRNDRNTQREGEPSNLTEQTQLLPLSSRNDLLSGPPTARSQNSQLPNLLDPSTCCSDVVALGMVSTASDRLALMGNLEGFLGKMANDGLKPTIKTITLLADVMEPSSQLIQSLISVAAESGVKLDVAFFNTLIRKAAKAGDLGGAKAVKVLMAERKLPANAQTFCGIALACSRQKDGLQLLSDMEACGIKPNAHVFSALISQASRRLDYTYLHELLKQMHRLQVPPNEVIIRQLEFAAQYPPNYDQFKSKNTYLEKIDGFRGFYRQWLEFMPGEETPHPWDKYRLPKPEAEQDGVSSQNQSPNSNQSSEIP</sequence>
<dbReference type="PROSITE" id="PS51375">
    <property type="entry name" value="PPR"/>
    <property type="match status" value="1"/>
</dbReference>
<feature type="region of interest" description="Disordered" evidence="3">
    <location>
        <begin position="329"/>
        <end position="359"/>
    </location>
</feature>
<evidence type="ECO:0000256" key="2">
    <source>
        <dbReference type="PROSITE-ProRule" id="PRU00708"/>
    </source>
</evidence>
<name>A0A3B4CG37_PYGNA</name>
<dbReference type="Gene3D" id="1.25.40.10">
    <property type="entry name" value="Tetratricopeptide repeat domain"/>
    <property type="match status" value="3"/>
</dbReference>
<accession>A0A3B4CG37</accession>
<dbReference type="Proteomes" id="UP001501920">
    <property type="component" value="Chromosome 12"/>
</dbReference>
<feature type="region of interest" description="Disordered" evidence="3">
    <location>
        <begin position="677"/>
        <end position="712"/>
    </location>
</feature>
<evidence type="ECO:0000313" key="6">
    <source>
        <dbReference type="Ensembl" id="ENSPNAP00000009419.2"/>
    </source>
</evidence>
<evidence type="ECO:0000259" key="5">
    <source>
        <dbReference type="Pfam" id="PF17177"/>
    </source>
</evidence>
<dbReference type="GeneTree" id="ENSGT00940000153974"/>
<evidence type="ECO:0000256" key="3">
    <source>
        <dbReference type="SAM" id="MobiDB-lite"/>
    </source>
</evidence>
<feature type="repeat" description="PPR" evidence="2">
    <location>
        <begin position="155"/>
        <end position="189"/>
    </location>
</feature>
<organism evidence="6 7">
    <name type="scientific">Pygocentrus nattereri</name>
    <name type="common">Red-bellied piranha</name>
    <dbReference type="NCBI Taxonomy" id="42514"/>
    <lineage>
        <taxon>Eukaryota</taxon>
        <taxon>Metazoa</taxon>
        <taxon>Chordata</taxon>
        <taxon>Craniata</taxon>
        <taxon>Vertebrata</taxon>
        <taxon>Euteleostomi</taxon>
        <taxon>Actinopterygii</taxon>
        <taxon>Neopterygii</taxon>
        <taxon>Teleostei</taxon>
        <taxon>Ostariophysi</taxon>
        <taxon>Characiformes</taxon>
        <taxon>Characoidei</taxon>
        <taxon>Pygocentrus</taxon>
    </lineage>
</organism>
<dbReference type="Pfam" id="PF17177">
    <property type="entry name" value="PPR_long"/>
    <property type="match status" value="1"/>
</dbReference>
<dbReference type="RefSeq" id="XP_017572760.1">
    <property type="nucleotide sequence ID" value="XM_017717271.2"/>
</dbReference>
<feature type="compositionally biased region" description="Polar residues" evidence="3">
    <location>
        <begin position="415"/>
        <end position="431"/>
    </location>
</feature>
<dbReference type="NCBIfam" id="TIGR00756">
    <property type="entry name" value="PPR"/>
    <property type="match status" value="1"/>
</dbReference>
<feature type="signal peptide" evidence="4">
    <location>
        <begin position="1"/>
        <end position="18"/>
    </location>
</feature>
<reference evidence="6 7" key="1">
    <citation type="submission" date="2020-10" db="EMBL/GenBank/DDBJ databases">
        <title>Pygocentrus nattereri (red-bellied piranha) genome, fPygNat1, primary haplotype.</title>
        <authorList>
            <person name="Myers G."/>
            <person name="Meyer A."/>
            <person name="Karagic N."/>
            <person name="Pippel M."/>
            <person name="Winkler S."/>
            <person name="Tracey A."/>
            <person name="Wood J."/>
            <person name="Formenti G."/>
            <person name="Howe K."/>
            <person name="Fedrigo O."/>
            <person name="Jarvis E.D."/>
        </authorList>
    </citation>
    <scope>NUCLEOTIDE SEQUENCE [LARGE SCALE GENOMIC DNA]</scope>
</reference>
<keyword evidence="1" id="KW-0677">Repeat</keyword>
<dbReference type="PANTHER" id="PTHR24014">
    <property type="entry name" value="2-OXOGLUTARATE AND IRON-DEPENDENT OXYGENASE DOMAIN-CONTAINING PROTEIN 2"/>
    <property type="match status" value="1"/>
</dbReference>
<dbReference type="STRING" id="42514.ENSPNAP00000009419"/>
<evidence type="ECO:0000256" key="1">
    <source>
        <dbReference type="ARBA" id="ARBA00022737"/>
    </source>
</evidence>
<dbReference type="FunFam" id="1.25.40.10:FF:000638">
    <property type="entry name" value="Pentatricopeptide repeat domain 1"/>
    <property type="match status" value="1"/>
</dbReference>
<feature type="compositionally biased region" description="Polar residues" evidence="3">
    <location>
        <begin position="383"/>
        <end position="399"/>
    </location>
</feature>
<dbReference type="InterPro" id="IPR002885">
    <property type="entry name" value="PPR_rpt"/>
</dbReference>